<accession>A0A0G4FY65</accession>
<sequence>MSELTAFLDARRAVVEEGGEKWEHEGEDIHVDAKATRGADYQQEYLEFAGRLMRAKSAAPAQKAEMLEGAEMDEDEQFEEVGQLEDEETMQAAFAEPQEDMRETLEAEELGDNCIEEIQEMMPVGEGEGVAGGEEGRYDDVERDPQGRPLYVDGWTAVLDETYDAYYFYHEETETTQWEPPECMQAAGWTLGEDEGEGAAAQGEEVAAAAAAAPLSQTEEVKPEGEVQQANAPNNKKNDEQRQKLKAQLKELFFQTVQQYTLGVDIVKIGTNGKKYLRKVKLMGRFLVISSKSVPKSLHISRINDIKCGRESEDFSRHCKGLHDPSKWPAEELCCVLQVKERALSLLFPTVEARDAFVFMLRVLRRQAYIAAQKAPGS</sequence>
<organism evidence="3">
    <name type="scientific">Chromera velia CCMP2878</name>
    <dbReference type="NCBI Taxonomy" id="1169474"/>
    <lineage>
        <taxon>Eukaryota</taxon>
        <taxon>Sar</taxon>
        <taxon>Alveolata</taxon>
        <taxon>Colpodellida</taxon>
        <taxon>Chromeraceae</taxon>
        <taxon>Chromera</taxon>
    </lineage>
</organism>
<dbReference type="Gene3D" id="2.30.29.30">
    <property type="entry name" value="Pleckstrin-homology domain (PH domain)/Phosphotyrosine-binding domain (PTB)"/>
    <property type="match status" value="1"/>
</dbReference>
<dbReference type="InterPro" id="IPR036020">
    <property type="entry name" value="WW_dom_sf"/>
</dbReference>
<feature type="domain" description="WW" evidence="2">
    <location>
        <begin position="153"/>
        <end position="183"/>
    </location>
</feature>
<dbReference type="Pfam" id="PF00397">
    <property type="entry name" value="WW"/>
    <property type="match status" value="1"/>
</dbReference>
<dbReference type="SUPFAM" id="SSF51045">
    <property type="entry name" value="WW domain"/>
    <property type="match status" value="1"/>
</dbReference>
<evidence type="ECO:0000313" key="3">
    <source>
        <dbReference type="EMBL" id="CEM20290.1"/>
    </source>
</evidence>
<gene>
    <name evidence="3" type="ORF">Cvel_3899</name>
</gene>
<feature type="region of interest" description="Disordered" evidence="1">
    <location>
        <begin position="195"/>
        <end position="242"/>
    </location>
</feature>
<dbReference type="PROSITE" id="PS01159">
    <property type="entry name" value="WW_DOMAIN_1"/>
    <property type="match status" value="1"/>
</dbReference>
<dbReference type="PROSITE" id="PS50020">
    <property type="entry name" value="WW_DOMAIN_2"/>
    <property type="match status" value="1"/>
</dbReference>
<dbReference type="SMART" id="SM00456">
    <property type="entry name" value="WW"/>
    <property type="match status" value="1"/>
</dbReference>
<dbReference type="InterPro" id="IPR011993">
    <property type="entry name" value="PH-like_dom_sf"/>
</dbReference>
<dbReference type="Gene3D" id="2.20.70.10">
    <property type="match status" value="1"/>
</dbReference>
<dbReference type="CDD" id="cd00201">
    <property type="entry name" value="WW"/>
    <property type="match status" value="1"/>
</dbReference>
<name>A0A0G4FY65_9ALVE</name>
<evidence type="ECO:0000256" key="1">
    <source>
        <dbReference type="SAM" id="MobiDB-lite"/>
    </source>
</evidence>
<dbReference type="VEuPathDB" id="CryptoDB:Cvel_3899"/>
<protein>
    <recommendedName>
        <fullName evidence="2">WW domain-containing protein</fullName>
    </recommendedName>
</protein>
<evidence type="ECO:0000259" key="2">
    <source>
        <dbReference type="PROSITE" id="PS50020"/>
    </source>
</evidence>
<feature type="compositionally biased region" description="Low complexity" evidence="1">
    <location>
        <begin position="198"/>
        <end position="213"/>
    </location>
</feature>
<dbReference type="AlphaFoldDB" id="A0A0G4FY65"/>
<proteinExistence type="predicted"/>
<dbReference type="InterPro" id="IPR001202">
    <property type="entry name" value="WW_dom"/>
</dbReference>
<dbReference type="EMBL" id="CDMZ01000728">
    <property type="protein sequence ID" value="CEM20290.1"/>
    <property type="molecule type" value="Genomic_DNA"/>
</dbReference>
<reference evidence="3" key="1">
    <citation type="submission" date="2014-11" db="EMBL/GenBank/DDBJ databases">
        <authorList>
            <person name="Otto D Thomas"/>
            <person name="Naeem Raeece"/>
        </authorList>
    </citation>
    <scope>NUCLEOTIDE SEQUENCE</scope>
</reference>